<keyword evidence="5" id="KW-0812">Transmembrane</keyword>
<evidence type="ECO:0000313" key="15">
    <source>
        <dbReference type="EMBL" id="WEK45902.1"/>
    </source>
</evidence>
<evidence type="ECO:0000259" key="13">
    <source>
        <dbReference type="Pfam" id="PF00593"/>
    </source>
</evidence>
<reference evidence="15" key="1">
    <citation type="submission" date="2023-03" db="EMBL/GenBank/DDBJ databases">
        <title>Andean soil-derived lignocellulolytic bacterial consortium as a source of novel taxa and putative plastic-active enzymes.</title>
        <authorList>
            <person name="Diaz-Garcia L."/>
            <person name="Chuvochina M."/>
            <person name="Feuerriegel G."/>
            <person name="Bunk B."/>
            <person name="Sproer C."/>
            <person name="Streit W.R."/>
            <person name="Rodriguez L.M."/>
            <person name="Overmann J."/>
            <person name="Jimenez D.J."/>
        </authorList>
    </citation>
    <scope>NUCLEOTIDE SEQUENCE</scope>
    <source>
        <strain evidence="15">MAG 26</strain>
    </source>
</reference>
<evidence type="ECO:0000256" key="3">
    <source>
        <dbReference type="ARBA" id="ARBA00022452"/>
    </source>
</evidence>
<name>A0AAJ5X792_9SPHN</name>
<evidence type="ECO:0000256" key="5">
    <source>
        <dbReference type="ARBA" id="ARBA00022692"/>
    </source>
</evidence>
<keyword evidence="15" id="KW-0675">Receptor</keyword>
<keyword evidence="3" id="KW-1134">Transmembrane beta strand</keyword>
<evidence type="ECO:0000256" key="12">
    <source>
        <dbReference type="SAM" id="SignalP"/>
    </source>
</evidence>
<keyword evidence="8 11" id="KW-0798">TonB box</keyword>
<dbReference type="InterPro" id="IPR012910">
    <property type="entry name" value="Plug_dom"/>
</dbReference>
<evidence type="ECO:0000256" key="2">
    <source>
        <dbReference type="ARBA" id="ARBA00022448"/>
    </source>
</evidence>
<keyword evidence="12" id="KW-0732">Signal</keyword>
<keyword evidence="9 11" id="KW-0472">Membrane</keyword>
<organism evidence="15 16">
    <name type="scientific">Candidatus Andeanibacterium colombiense</name>
    <dbReference type="NCBI Taxonomy" id="3121345"/>
    <lineage>
        <taxon>Bacteria</taxon>
        <taxon>Pseudomonadati</taxon>
        <taxon>Pseudomonadota</taxon>
        <taxon>Alphaproteobacteria</taxon>
        <taxon>Sphingomonadales</taxon>
        <taxon>Sphingomonadaceae</taxon>
        <taxon>Candidatus Andeanibacterium</taxon>
    </lineage>
</organism>
<dbReference type="Pfam" id="PF00593">
    <property type="entry name" value="TonB_dep_Rec_b-barrel"/>
    <property type="match status" value="1"/>
</dbReference>
<dbReference type="KEGG" id="acob:P0Y56_12820"/>
<dbReference type="CDD" id="cd01347">
    <property type="entry name" value="ligand_gated_channel"/>
    <property type="match status" value="1"/>
</dbReference>
<dbReference type="PANTHER" id="PTHR32552">
    <property type="entry name" value="FERRICHROME IRON RECEPTOR-RELATED"/>
    <property type="match status" value="1"/>
</dbReference>
<proteinExistence type="inferred from homology"/>
<evidence type="ECO:0000256" key="7">
    <source>
        <dbReference type="ARBA" id="ARBA00023065"/>
    </source>
</evidence>
<feature type="domain" description="TonB-dependent receptor-like beta-barrel" evidence="13">
    <location>
        <begin position="304"/>
        <end position="745"/>
    </location>
</feature>
<gene>
    <name evidence="15" type="ORF">P0Y56_12820</name>
</gene>
<evidence type="ECO:0000313" key="16">
    <source>
        <dbReference type="Proteomes" id="UP001218362"/>
    </source>
</evidence>
<dbReference type="InterPro" id="IPR039426">
    <property type="entry name" value="TonB-dep_rcpt-like"/>
</dbReference>
<comment type="similarity">
    <text evidence="11">Belongs to the TonB-dependent receptor family.</text>
</comment>
<dbReference type="EMBL" id="CP119316">
    <property type="protein sequence ID" value="WEK45902.1"/>
    <property type="molecule type" value="Genomic_DNA"/>
</dbReference>
<feature type="signal peptide" evidence="12">
    <location>
        <begin position="1"/>
        <end position="31"/>
    </location>
</feature>
<evidence type="ECO:0000256" key="9">
    <source>
        <dbReference type="ARBA" id="ARBA00023136"/>
    </source>
</evidence>
<dbReference type="InterPro" id="IPR000531">
    <property type="entry name" value="Beta-barrel_TonB"/>
</dbReference>
<evidence type="ECO:0000259" key="14">
    <source>
        <dbReference type="Pfam" id="PF07715"/>
    </source>
</evidence>
<protein>
    <submittedName>
        <fullName evidence="15">TonB-dependent receptor</fullName>
    </submittedName>
</protein>
<keyword evidence="10" id="KW-0998">Cell outer membrane</keyword>
<evidence type="ECO:0000256" key="10">
    <source>
        <dbReference type="ARBA" id="ARBA00023237"/>
    </source>
</evidence>
<dbReference type="InterPro" id="IPR036942">
    <property type="entry name" value="Beta-barrel_TonB_sf"/>
</dbReference>
<evidence type="ECO:0000256" key="8">
    <source>
        <dbReference type="ARBA" id="ARBA00023077"/>
    </source>
</evidence>
<feature type="chain" id="PRO_5042521430" evidence="12">
    <location>
        <begin position="32"/>
        <end position="782"/>
    </location>
</feature>
<accession>A0AAJ5X792</accession>
<dbReference type="Gene3D" id="2.40.170.20">
    <property type="entry name" value="TonB-dependent receptor, beta-barrel domain"/>
    <property type="match status" value="1"/>
</dbReference>
<dbReference type="GO" id="GO:0006826">
    <property type="term" value="P:iron ion transport"/>
    <property type="evidence" value="ECO:0007669"/>
    <property type="project" value="UniProtKB-KW"/>
</dbReference>
<evidence type="ECO:0000256" key="6">
    <source>
        <dbReference type="ARBA" id="ARBA00023004"/>
    </source>
</evidence>
<dbReference type="Pfam" id="PF07715">
    <property type="entry name" value="Plug"/>
    <property type="match status" value="1"/>
</dbReference>
<evidence type="ECO:0000256" key="4">
    <source>
        <dbReference type="ARBA" id="ARBA00022496"/>
    </source>
</evidence>
<evidence type="ECO:0000256" key="1">
    <source>
        <dbReference type="ARBA" id="ARBA00004571"/>
    </source>
</evidence>
<comment type="subcellular location">
    <subcellularLocation>
        <location evidence="1">Cell outer membrane</location>
        <topology evidence="1">Multi-pass membrane protein</topology>
    </subcellularLocation>
</comment>
<feature type="domain" description="TonB-dependent receptor plug" evidence="14">
    <location>
        <begin position="58"/>
        <end position="168"/>
    </location>
</feature>
<sequence length="782" mass="84998">MSVRLTPRALRIGAANIAVATSLVFGTAAFAQDGTAPAADEGGIHEIVVTAQFKSQDVQTAPLAITAVDAQTMEARSQTNVQDVAQRAPSVSFSAGGQGGGAQTAAVNIRGIGQSDFQFPNEPGVGIYIDDVYYGISFGTAFDLVDLDRVEILRGPQGTLSGKNSIGGSIKLFSRKPTDDPDAYVEMTAGSFDRIGIKAATNVTIVPDKLYVRLTGIGKYVDGYVKRLDYECATGNAAPGGTFATSDDKCVIGTEGGQKVLAGRAAVRWIVNDRIENNLVADVTRDRSEASPAKAIYLPASATGGVDYMTGPHDYTNYSTYTGYPGTDQQYTLDAISYLNSWGVSNNLAIELTDDLKLTSITAFRHADGQSAWDGDNSPVNLANNWSTFDHDQFTQELRLSATLGNLADITVGGYYYDAHSHVGGRVNVGAAGLDFVSHDPFDQTSKSVFAHGVLHVTDRFNLTGGLRYTKEDKTYTFSRTSPIAGVPTDFRVAALDGQEKGFSGDRIDWRVAADYEVLDDIRLYGQVSTGFKGGGVNPRPYYVEQLVPYEQETATSYEAGIKTMLFDRKLRLNGAYYHTDYNNYQGQVSICHDITPSYLWGTPGDLCAATRNIGNAKIDGFEVEFEAQPVKGFSIDGSASYTDFRFTESLLPGSGIIPGVTKAPFVPKWKYALGAQYQIDLGDKFGSLTPRLDWTWQSKMQSNIPNNVPDYLLGEVEARGLLNARLTYRSPEDDWEVALAVTNVTDKFYYVTKYDRVVQSGNAYGMPGRPREFMLSVKRNF</sequence>
<keyword evidence="2" id="KW-0813">Transport</keyword>
<dbReference type="SUPFAM" id="SSF56935">
    <property type="entry name" value="Porins"/>
    <property type="match status" value="1"/>
</dbReference>
<dbReference type="AlphaFoldDB" id="A0AAJ5X792"/>
<keyword evidence="7" id="KW-0406">Ion transport</keyword>
<dbReference type="GO" id="GO:0009279">
    <property type="term" value="C:cell outer membrane"/>
    <property type="evidence" value="ECO:0007669"/>
    <property type="project" value="UniProtKB-SubCell"/>
</dbReference>
<keyword evidence="6" id="KW-0408">Iron</keyword>
<keyword evidence="4" id="KW-0410">Iron transport</keyword>
<evidence type="ECO:0000256" key="11">
    <source>
        <dbReference type="RuleBase" id="RU003357"/>
    </source>
</evidence>
<dbReference type="Proteomes" id="UP001218362">
    <property type="component" value="Chromosome"/>
</dbReference>
<dbReference type="PANTHER" id="PTHR32552:SF81">
    <property type="entry name" value="TONB-DEPENDENT OUTER MEMBRANE RECEPTOR"/>
    <property type="match status" value="1"/>
</dbReference>